<evidence type="ECO:0000313" key="2">
    <source>
        <dbReference type="Proteomes" id="UP000198145"/>
    </source>
</evidence>
<gene>
    <name evidence="1" type="ORF">CEG18_29235</name>
</gene>
<proteinExistence type="predicted"/>
<dbReference type="EMBL" id="NJBA01000081">
    <property type="protein sequence ID" value="OWP44587.1"/>
    <property type="molecule type" value="Genomic_DNA"/>
</dbReference>
<name>A0A246F2W5_PSENT</name>
<organism evidence="1 2">
    <name type="scientific">Pseudomonas nitroreducens</name>
    <dbReference type="NCBI Taxonomy" id="46680"/>
    <lineage>
        <taxon>Bacteria</taxon>
        <taxon>Pseudomonadati</taxon>
        <taxon>Pseudomonadota</taxon>
        <taxon>Gammaproteobacteria</taxon>
        <taxon>Pseudomonadales</taxon>
        <taxon>Pseudomonadaceae</taxon>
        <taxon>Pseudomonas</taxon>
    </lineage>
</organism>
<accession>A0A246F2W5</accession>
<dbReference type="Proteomes" id="UP000198145">
    <property type="component" value="Unassembled WGS sequence"/>
</dbReference>
<sequence>MHFTFNIGSLGRLKLGLSLISAPQARAQSGNGEAMDGADAHVELRPPSDLPHETTQLQTSIVHQQVHRLAAHFRHTHRDGPI</sequence>
<dbReference type="AlphaFoldDB" id="A0A246F2W5"/>
<evidence type="ECO:0000313" key="1">
    <source>
        <dbReference type="EMBL" id="OWP44587.1"/>
    </source>
</evidence>
<protein>
    <submittedName>
        <fullName evidence="1">Uncharacterized protein</fullName>
    </submittedName>
</protein>
<comment type="caution">
    <text evidence="1">The sequence shown here is derived from an EMBL/GenBank/DDBJ whole genome shotgun (WGS) entry which is preliminary data.</text>
</comment>
<reference evidence="1 2" key="1">
    <citation type="submission" date="2017-06" db="EMBL/GenBank/DDBJ databases">
        <title>Draft genome of Pseudomonas nitroreducens DF05.</title>
        <authorList>
            <person name="Iyer R."/>
        </authorList>
    </citation>
    <scope>NUCLEOTIDE SEQUENCE [LARGE SCALE GENOMIC DNA]</scope>
    <source>
        <strain evidence="1 2">DF05</strain>
    </source>
</reference>